<reference evidence="2" key="1">
    <citation type="submission" date="2022-12" db="EMBL/GenBank/DDBJ databases">
        <title>Reference genome sequencing for broad-spectrum identification of bacterial and archaeal isolates by mass spectrometry.</title>
        <authorList>
            <person name="Sekiguchi Y."/>
            <person name="Tourlousse D.M."/>
        </authorList>
    </citation>
    <scope>NUCLEOTIDE SEQUENCE</scope>
    <source>
        <strain evidence="2">TSL-P1</strain>
    </source>
</reference>
<accession>A0A9W6GG81</accession>
<sequence length="83" mass="9569">MFKFIRNIGCLSIIVFIIFFVVALFFGGEKIRQAGDKTTGIVKKGFHYAADKADSIHQFILKKIEEFGKPFRDEKRDTNNKKP</sequence>
<organism evidence="2 3">
    <name type="scientific">Thermodesulfovibrio yellowstonii</name>
    <dbReference type="NCBI Taxonomy" id="28262"/>
    <lineage>
        <taxon>Bacteria</taxon>
        <taxon>Pseudomonadati</taxon>
        <taxon>Nitrospirota</taxon>
        <taxon>Thermodesulfovibrionia</taxon>
        <taxon>Thermodesulfovibrionales</taxon>
        <taxon>Thermodesulfovibrionaceae</taxon>
        <taxon>Thermodesulfovibrio</taxon>
    </lineage>
</organism>
<keyword evidence="1" id="KW-1133">Transmembrane helix</keyword>
<dbReference type="Proteomes" id="UP001144297">
    <property type="component" value="Unassembled WGS sequence"/>
</dbReference>
<proteinExistence type="predicted"/>
<evidence type="ECO:0000313" key="3">
    <source>
        <dbReference type="Proteomes" id="UP001144297"/>
    </source>
</evidence>
<keyword evidence="1" id="KW-0472">Membrane</keyword>
<evidence type="ECO:0000256" key="1">
    <source>
        <dbReference type="SAM" id="Phobius"/>
    </source>
</evidence>
<gene>
    <name evidence="2" type="ORF">TISLANDTSLP1_10760</name>
</gene>
<comment type="caution">
    <text evidence="2">The sequence shown here is derived from an EMBL/GenBank/DDBJ whole genome shotgun (WGS) entry which is preliminary data.</text>
</comment>
<keyword evidence="1" id="KW-0812">Transmembrane</keyword>
<dbReference type="EMBL" id="BSDX01000001">
    <property type="protein sequence ID" value="GLI53383.1"/>
    <property type="molecule type" value="Genomic_DNA"/>
</dbReference>
<dbReference type="AlphaFoldDB" id="A0A9W6GG81"/>
<name>A0A9W6GG81_9BACT</name>
<protein>
    <submittedName>
        <fullName evidence="2">Uncharacterized protein</fullName>
    </submittedName>
</protein>
<feature type="transmembrane region" description="Helical" evidence="1">
    <location>
        <begin position="6"/>
        <end position="27"/>
    </location>
</feature>
<keyword evidence="3" id="KW-1185">Reference proteome</keyword>
<evidence type="ECO:0000313" key="2">
    <source>
        <dbReference type="EMBL" id="GLI53383.1"/>
    </source>
</evidence>